<proteinExistence type="predicted"/>
<keyword evidence="3" id="KW-1185">Reference proteome</keyword>
<gene>
    <name evidence="2" type="ORF">L211DRAFT_849653</name>
</gene>
<dbReference type="InParanoid" id="A0A3N4LLI4"/>
<feature type="compositionally biased region" description="Acidic residues" evidence="1">
    <location>
        <begin position="77"/>
        <end position="87"/>
    </location>
</feature>
<dbReference type="Proteomes" id="UP000267821">
    <property type="component" value="Unassembled WGS sequence"/>
</dbReference>
<name>A0A3N4LLI4_9PEZI</name>
<feature type="compositionally biased region" description="Polar residues" evidence="1">
    <location>
        <begin position="46"/>
        <end position="62"/>
    </location>
</feature>
<feature type="region of interest" description="Disordered" evidence="1">
    <location>
        <begin position="1"/>
        <end position="87"/>
    </location>
</feature>
<dbReference type="EMBL" id="ML121545">
    <property type="protein sequence ID" value="RPB23670.1"/>
    <property type="molecule type" value="Genomic_DNA"/>
</dbReference>
<sequence>MAPKPRVIVPPKKRASRGKKAQGLPEVADTIADTPPAPPPAPTPVRLQQVSMAGVLQTPSKPSQKRKLSTPVPPLSEESDVNEEEEEEGDIEIIHTMTGSIPQKTPTPRDSIKKRLKVAARGDLALEPVIRIKWVPEDMKVEILKANHKGNLDEVFACVRWYMRVILLVRRELTAEDRKKLVMMLFGMNEAQASLVESSQVEKQEHFGVKVGRKIKTYHHGLIDVLRKRFDALLAMFWKSDTKEIQDFIEGQFDIWKVTSQANARRSLAKVDIEEVNRPIIWENEIIEYFLKGKMKLIHDVWSNVLDVLEPEYLLKSELWGGRFMQSTATILCWLITYTFRLDDPV</sequence>
<reference evidence="2 3" key="1">
    <citation type="journal article" date="2018" name="Nat. Ecol. Evol.">
        <title>Pezizomycetes genomes reveal the molecular basis of ectomycorrhizal truffle lifestyle.</title>
        <authorList>
            <person name="Murat C."/>
            <person name="Payen T."/>
            <person name="Noel B."/>
            <person name="Kuo A."/>
            <person name="Morin E."/>
            <person name="Chen J."/>
            <person name="Kohler A."/>
            <person name="Krizsan K."/>
            <person name="Balestrini R."/>
            <person name="Da Silva C."/>
            <person name="Montanini B."/>
            <person name="Hainaut M."/>
            <person name="Levati E."/>
            <person name="Barry K.W."/>
            <person name="Belfiori B."/>
            <person name="Cichocki N."/>
            <person name="Clum A."/>
            <person name="Dockter R.B."/>
            <person name="Fauchery L."/>
            <person name="Guy J."/>
            <person name="Iotti M."/>
            <person name="Le Tacon F."/>
            <person name="Lindquist E.A."/>
            <person name="Lipzen A."/>
            <person name="Malagnac F."/>
            <person name="Mello A."/>
            <person name="Molinier V."/>
            <person name="Miyauchi S."/>
            <person name="Poulain J."/>
            <person name="Riccioni C."/>
            <person name="Rubini A."/>
            <person name="Sitrit Y."/>
            <person name="Splivallo R."/>
            <person name="Traeger S."/>
            <person name="Wang M."/>
            <person name="Zifcakova L."/>
            <person name="Wipf D."/>
            <person name="Zambonelli A."/>
            <person name="Paolocci F."/>
            <person name="Nowrousian M."/>
            <person name="Ottonello S."/>
            <person name="Baldrian P."/>
            <person name="Spatafora J.W."/>
            <person name="Henrissat B."/>
            <person name="Nagy L.G."/>
            <person name="Aury J.M."/>
            <person name="Wincker P."/>
            <person name="Grigoriev I.V."/>
            <person name="Bonfante P."/>
            <person name="Martin F.M."/>
        </authorList>
    </citation>
    <scope>NUCLEOTIDE SEQUENCE [LARGE SCALE GENOMIC DNA]</scope>
    <source>
        <strain evidence="2 3">ATCC MYA-4762</strain>
    </source>
</reference>
<dbReference type="OrthoDB" id="10507337at2759"/>
<organism evidence="2 3">
    <name type="scientific">Terfezia boudieri ATCC MYA-4762</name>
    <dbReference type="NCBI Taxonomy" id="1051890"/>
    <lineage>
        <taxon>Eukaryota</taxon>
        <taxon>Fungi</taxon>
        <taxon>Dikarya</taxon>
        <taxon>Ascomycota</taxon>
        <taxon>Pezizomycotina</taxon>
        <taxon>Pezizomycetes</taxon>
        <taxon>Pezizales</taxon>
        <taxon>Pezizaceae</taxon>
        <taxon>Terfezia</taxon>
    </lineage>
</organism>
<accession>A0A3N4LLI4</accession>
<feature type="compositionally biased region" description="Low complexity" evidence="1">
    <location>
        <begin position="1"/>
        <end position="10"/>
    </location>
</feature>
<feature type="compositionally biased region" description="Basic residues" evidence="1">
    <location>
        <begin position="11"/>
        <end position="20"/>
    </location>
</feature>
<dbReference type="AlphaFoldDB" id="A0A3N4LLI4"/>
<protein>
    <submittedName>
        <fullName evidence="2">Uncharacterized protein</fullName>
    </submittedName>
</protein>
<evidence type="ECO:0000313" key="3">
    <source>
        <dbReference type="Proteomes" id="UP000267821"/>
    </source>
</evidence>
<evidence type="ECO:0000313" key="2">
    <source>
        <dbReference type="EMBL" id="RPB23670.1"/>
    </source>
</evidence>
<evidence type="ECO:0000256" key="1">
    <source>
        <dbReference type="SAM" id="MobiDB-lite"/>
    </source>
</evidence>